<evidence type="ECO:0000313" key="5">
    <source>
        <dbReference type="EMBL" id="TCS81609.1"/>
    </source>
</evidence>
<evidence type="ECO:0000256" key="1">
    <source>
        <dbReference type="PROSITE-ProRule" id="PRU00339"/>
    </source>
</evidence>
<organism evidence="5 6">
    <name type="scientific">Muricomes intestini</name>
    <dbReference type="NCBI Taxonomy" id="1796634"/>
    <lineage>
        <taxon>Bacteria</taxon>
        <taxon>Bacillati</taxon>
        <taxon>Bacillota</taxon>
        <taxon>Clostridia</taxon>
        <taxon>Lachnospirales</taxon>
        <taxon>Lachnospiraceae</taxon>
        <taxon>Muricomes</taxon>
    </lineage>
</organism>
<keyword evidence="4" id="KW-0812">Transmembrane</keyword>
<evidence type="ECO:0000313" key="6">
    <source>
        <dbReference type="Proteomes" id="UP000295726"/>
    </source>
</evidence>
<dbReference type="SMART" id="SM00028">
    <property type="entry name" value="TPR"/>
    <property type="match status" value="6"/>
</dbReference>
<dbReference type="InterPro" id="IPR011990">
    <property type="entry name" value="TPR-like_helical_dom_sf"/>
</dbReference>
<comment type="caution">
    <text evidence="5">The sequence shown here is derived from an EMBL/GenBank/DDBJ whole genome shotgun (WGS) entry which is preliminary data.</text>
</comment>
<feature type="region of interest" description="Disordered" evidence="3">
    <location>
        <begin position="433"/>
        <end position="477"/>
    </location>
</feature>
<sequence length="477" mass="52406">MDYAKKILYQSNHWYNDGLRKAQIKDMSGAIVSLRRSLQYNRENIAARNLLGLVYYGRGEVTEGLVEWIISKNLRPRDNIADYFINKVQKSAVELETINQAVKRYNQCLVYCSQNGEDLAIIQLKKVVAAHPSFLKAYQLLALLYLHTEQYAKARQVLRIARKMDTTNDMTLRYMHEMANLRGKKANAERPGKEEAVEYSLGNETIIQPRNGGIKALTAKFTVMNIIVGAVIGAAIVWFLIAPAVSRSKADSVNKQVVEYSERINALEAQVSAQTRTLDQYRQNDADAAANAKNAASTSESYENLMAVSSQYNSGSYTYDVMADALLNVNRDALGEGGQQMYDELSASIFPSACDILYSGGVESLNVANYDTAISSLGKVVKMDENYDDGGALLNLGLAYQRNGDNDNALTYLKRVVELFPDTENAQEAQNALNTISQGTDTQTDNTSEDDGTATEDDGTAAAGDGTAAADESTDGQ</sequence>
<reference evidence="5 6" key="1">
    <citation type="submission" date="2019-03" db="EMBL/GenBank/DDBJ databases">
        <title>Genomic Encyclopedia of Type Strains, Phase IV (KMG-IV): sequencing the most valuable type-strain genomes for metagenomic binning, comparative biology and taxonomic classification.</title>
        <authorList>
            <person name="Goeker M."/>
        </authorList>
    </citation>
    <scope>NUCLEOTIDE SEQUENCE [LARGE SCALE GENOMIC DNA]</scope>
    <source>
        <strain evidence="5 6">DSM 29489</strain>
    </source>
</reference>
<dbReference type="InterPro" id="IPR019734">
    <property type="entry name" value="TPR_rpt"/>
</dbReference>
<proteinExistence type="predicted"/>
<protein>
    <submittedName>
        <fullName evidence="5">Tetratricopeptide repeat protein</fullName>
    </submittedName>
</protein>
<keyword evidence="1" id="KW-0802">TPR repeat</keyword>
<dbReference type="Proteomes" id="UP000295726">
    <property type="component" value="Unassembled WGS sequence"/>
</dbReference>
<evidence type="ECO:0000256" key="4">
    <source>
        <dbReference type="SAM" id="Phobius"/>
    </source>
</evidence>
<dbReference type="AlphaFoldDB" id="A0A4R3KF49"/>
<evidence type="ECO:0000256" key="3">
    <source>
        <dbReference type="SAM" id="MobiDB-lite"/>
    </source>
</evidence>
<gene>
    <name evidence="5" type="ORF">EDD59_10324</name>
</gene>
<dbReference type="SUPFAM" id="SSF48452">
    <property type="entry name" value="TPR-like"/>
    <property type="match status" value="2"/>
</dbReference>
<feature type="compositionally biased region" description="Low complexity" evidence="3">
    <location>
        <begin position="460"/>
        <end position="471"/>
    </location>
</feature>
<dbReference type="Pfam" id="PF13174">
    <property type="entry name" value="TPR_6"/>
    <property type="match status" value="1"/>
</dbReference>
<feature type="transmembrane region" description="Helical" evidence="4">
    <location>
        <begin position="221"/>
        <end position="241"/>
    </location>
</feature>
<accession>A0A4R3KF49</accession>
<keyword evidence="2" id="KW-0175">Coiled coil</keyword>
<feature type="coiled-coil region" evidence="2">
    <location>
        <begin position="250"/>
        <end position="284"/>
    </location>
</feature>
<dbReference type="Gene3D" id="1.25.40.10">
    <property type="entry name" value="Tetratricopeptide repeat domain"/>
    <property type="match status" value="2"/>
</dbReference>
<dbReference type="RefSeq" id="WP_132378846.1">
    <property type="nucleotide sequence ID" value="NZ_SLZZ01000003.1"/>
</dbReference>
<feature type="compositionally biased region" description="Acidic residues" evidence="3">
    <location>
        <begin position="447"/>
        <end position="459"/>
    </location>
</feature>
<feature type="compositionally biased region" description="Polar residues" evidence="3">
    <location>
        <begin position="433"/>
        <end position="446"/>
    </location>
</feature>
<keyword evidence="6" id="KW-1185">Reference proteome</keyword>
<keyword evidence="4" id="KW-0472">Membrane</keyword>
<dbReference type="PROSITE" id="PS50005">
    <property type="entry name" value="TPR"/>
    <property type="match status" value="1"/>
</dbReference>
<name>A0A4R3KF49_9FIRM</name>
<dbReference type="EMBL" id="SLZZ01000003">
    <property type="protein sequence ID" value="TCS81609.1"/>
    <property type="molecule type" value="Genomic_DNA"/>
</dbReference>
<keyword evidence="4" id="KW-1133">Transmembrane helix</keyword>
<evidence type="ECO:0000256" key="2">
    <source>
        <dbReference type="SAM" id="Coils"/>
    </source>
</evidence>
<dbReference type="OrthoDB" id="9791784at2"/>
<dbReference type="Pfam" id="PF13181">
    <property type="entry name" value="TPR_8"/>
    <property type="match status" value="1"/>
</dbReference>
<feature type="repeat" description="TPR" evidence="1">
    <location>
        <begin position="390"/>
        <end position="423"/>
    </location>
</feature>